<evidence type="ECO:0000256" key="5">
    <source>
        <dbReference type="ARBA" id="ARBA00023163"/>
    </source>
</evidence>
<keyword evidence="9" id="KW-1185">Reference proteome</keyword>
<sequence>MGLGLPRRRVEPPALLSLAQAGDEGARNQLIDDFTPFILKVASQAAGRYLNLGQDEEISVALLAFNEAISAYNEKKGTFLTFARTVIARRLVDYFRRQKVRLQEISLSELEREDDEGYVLYAQVDGLAKERWTMGQHDENRIFEIMEFQEQLAVYGISLDELSRISPKHQDARDRSIQIGQLIAGTPAYRTYLEHKKELPLKELVKHPGITRKTLERHRKYIIAVAIILMSDWPYLRSFVLDRIRGE</sequence>
<dbReference type="HAMAP" id="MF_02064">
    <property type="entry name" value="Sigma70_SigI"/>
    <property type="match status" value="1"/>
</dbReference>
<dbReference type="InterPro" id="IPR013325">
    <property type="entry name" value="RNA_pol_sigma_r2"/>
</dbReference>
<keyword evidence="1 6" id="KW-0963">Cytoplasm</keyword>
<dbReference type="EMBL" id="FWWY01000001">
    <property type="protein sequence ID" value="SMC01599.1"/>
    <property type="molecule type" value="Genomic_DNA"/>
</dbReference>
<keyword evidence="6" id="KW-0346">Stress response</keyword>
<comment type="function">
    <text evidence="6">Sigma factors are initiation factors that promote the attachment of RNA polymerase to specific initiation sites and are then released.</text>
</comment>
<feature type="short sequence motif" description="Polymerase core binding" evidence="6">
    <location>
        <begin position="56"/>
        <end position="69"/>
    </location>
</feature>
<dbReference type="SUPFAM" id="SSF88946">
    <property type="entry name" value="Sigma2 domain of RNA polymerase sigma factors"/>
    <property type="match status" value="1"/>
</dbReference>
<dbReference type="InterPro" id="IPR014284">
    <property type="entry name" value="RNA_pol_sigma-70_dom"/>
</dbReference>
<feature type="domain" description="RNA polymerase sigma-70 region 2" evidence="7">
    <location>
        <begin position="33"/>
        <end position="99"/>
    </location>
</feature>
<evidence type="ECO:0000256" key="6">
    <source>
        <dbReference type="HAMAP-Rule" id="MF_02064"/>
    </source>
</evidence>
<dbReference type="PIRSF" id="PIRSF038953">
    <property type="entry name" value="SigI"/>
    <property type="match status" value="1"/>
</dbReference>
<dbReference type="NCBIfam" id="TIGR02895">
    <property type="entry name" value="spore_sigI"/>
    <property type="match status" value="1"/>
</dbReference>
<dbReference type="InterPro" id="IPR007627">
    <property type="entry name" value="RNA_pol_sigma70_r2"/>
</dbReference>
<comment type="subunit">
    <text evidence="6">Interacts with RsgI.</text>
</comment>
<evidence type="ECO:0000256" key="1">
    <source>
        <dbReference type="ARBA" id="ARBA00022490"/>
    </source>
</evidence>
<dbReference type="Proteomes" id="UP000192660">
    <property type="component" value="Unassembled WGS sequence"/>
</dbReference>
<keyword evidence="2 6" id="KW-0805">Transcription regulation</keyword>
<accession>A0A1W1W648</accession>
<comment type="similarity">
    <text evidence="6">Belongs to the sigma-70 factor family. SigI subfamily.</text>
</comment>
<dbReference type="STRING" id="28034.BFX07_07875"/>
<dbReference type="GO" id="GO:0016987">
    <property type="term" value="F:sigma factor activity"/>
    <property type="evidence" value="ECO:0007669"/>
    <property type="project" value="UniProtKB-UniRule"/>
</dbReference>
<evidence type="ECO:0000313" key="9">
    <source>
        <dbReference type="Proteomes" id="UP000192660"/>
    </source>
</evidence>
<dbReference type="GO" id="GO:0003677">
    <property type="term" value="F:DNA binding"/>
    <property type="evidence" value="ECO:0007669"/>
    <property type="project" value="UniProtKB-UniRule"/>
</dbReference>
<dbReference type="GO" id="GO:0005737">
    <property type="term" value="C:cytoplasm"/>
    <property type="evidence" value="ECO:0007669"/>
    <property type="project" value="UniProtKB-SubCell"/>
</dbReference>
<proteinExistence type="inferred from homology"/>
<comment type="subcellular location">
    <subcellularLocation>
        <location evidence="6">Cytoplasm</location>
    </subcellularLocation>
</comment>
<dbReference type="Gene3D" id="1.10.1740.10">
    <property type="match status" value="1"/>
</dbReference>
<evidence type="ECO:0000256" key="4">
    <source>
        <dbReference type="ARBA" id="ARBA00023125"/>
    </source>
</evidence>
<dbReference type="InterPro" id="IPR014244">
    <property type="entry name" value="RNA_pol_sigma-I"/>
</dbReference>
<evidence type="ECO:0000313" key="8">
    <source>
        <dbReference type="EMBL" id="SMC01599.1"/>
    </source>
</evidence>
<dbReference type="NCBIfam" id="TIGR02937">
    <property type="entry name" value="sigma70-ECF"/>
    <property type="match status" value="1"/>
</dbReference>
<dbReference type="RefSeq" id="WP_242940601.1">
    <property type="nucleotide sequence ID" value="NZ_FWWY01000001.1"/>
</dbReference>
<protein>
    <recommendedName>
        <fullName evidence="6">RNA polymerase sigma factor SigI</fullName>
    </recommendedName>
</protein>
<evidence type="ECO:0000256" key="2">
    <source>
        <dbReference type="ARBA" id="ARBA00023015"/>
    </source>
</evidence>
<evidence type="ECO:0000256" key="3">
    <source>
        <dbReference type="ARBA" id="ARBA00023082"/>
    </source>
</evidence>
<keyword evidence="3 6" id="KW-0731">Sigma factor</keyword>
<keyword evidence="4 6" id="KW-0238">DNA-binding</keyword>
<keyword evidence="5 6" id="KW-0804">Transcription</keyword>
<feature type="DNA-binding region" description="H-T-H motif" evidence="6">
    <location>
        <begin position="201"/>
        <end position="220"/>
    </location>
</feature>
<reference evidence="9" key="1">
    <citation type="submission" date="2017-04" db="EMBL/GenBank/DDBJ databases">
        <authorList>
            <person name="Varghese N."/>
            <person name="Submissions S."/>
        </authorList>
    </citation>
    <scope>NUCLEOTIDE SEQUENCE [LARGE SCALE GENOMIC DNA]</scope>
    <source>
        <strain evidence="9">DSM 9293</strain>
    </source>
</reference>
<dbReference type="Pfam" id="PF04542">
    <property type="entry name" value="Sigma70_r2"/>
    <property type="match status" value="1"/>
</dbReference>
<comment type="activity regulation">
    <text evidence="6">Negatively regulated by the anti-sigma-I factor RsgI.</text>
</comment>
<evidence type="ECO:0000259" key="7">
    <source>
        <dbReference type="Pfam" id="PF04542"/>
    </source>
</evidence>
<name>A0A1W1W648_SULTA</name>
<dbReference type="GO" id="GO:0006352">
    <property type="term" value="P:DNA-templated transcription initiation"/>
    <property type="evidence" value="ECO:0007669"/>
    <property type="project" value="UniProtKB-UniRule"/>
</dbReference>
<dbReference type="AlphaFoldDB" id="A0A1W1W648"/>
<gene>
    <name evidence="6" type="primary">sigI</name>
    <name evidence="8" type="ORF">SAMN00768000_0019</name>
</gene>
<organism evidence="8 9">
    <name type="scientific">Sulfobacillus thermosulfidooxidans (strain DSM 9293 / VKM B-1269 / AT-1)</name>
    <dbReference type="NCBI Taxonomy" id="929705"/>
    <lineage>
        <taxon>Bacteria</taxon>
        <taxon>Bacillati</taxon>
        <taxon>Bacillota</taxon>
        <taxon>Clostridia</taxon>
        <taxon>Eubacteriales</taxon>
        <taxon>Clostridiales Family XVII. Incertae Sedis</taxon>
        <taxon>Sulfobacillus</taxon>
    </lineage>
</organism>